<evidence type="ECO:0000313" key="3">
    <source>
        <dbReference type="EMBL" id="QBY46188.1"/>
    </source>
</evidence>
<dbReference type="PANTHER" id="PTHR23028:SF131">
    <property type="entry name" value="BLR2367 PROTEIN"/>
    <property type="match status" value="1"/>
</dbReference>
<gene>
    <name evidence="3" type="ORF">ArsFIN_47990</name>
    <name evidence="4" type="ORF">QE258_26525</name>
</gene>
<evidence type="ECO:0000313" key="5">
    <source>
        <dbReference type="Proteomes" id="UP000295134"/>
    </source>
</evidence>
<feature type="transmembrane region" description="Helical" evidence="1">
    <location>
        <begin position="302"/>
        <end position="324"/>
    </location>
</feature>
<dbReference type="InterPro" id="IPR050879">
    <property type="entry name" value="Acyltransferase_3"/>
</dbReference>
<feature type="domain" description="Acyltransferase 3" evidence="2">
    <location>
        <begin position="7"/>
        <end position="316"/>
    </location>
</feature>
<feature type="transmembrane region" description="Helical" evidence="1">
    <location>
        <begin position="208"/>
        <end position="226"/>
    </location>
</feature>
<dbReference type="PANTHER" id="PTHR23028">
    <property type="entry name" value="ACETYLTRANSFERASE"/>
    <property type="match status" value="1"/>
</dbReference>
<keyword evidence="6" id="KW-1185">Reference proteome</keyword>
<dbReference type="EC" id="2.3.-.-" evidence="4"/>
<evidence type="ECO:0000313" key="4">
    <source>
        <dbReference type="EMBL" id="WGM08919.1"/>
    </source>
</evidence>
<keyword evidence="3" id="KW-0808">Transferase</keyword>
<evidence type="ECO:0000313" key="6">
    <source>
        <dbReference type="Proteomes" id="UP001177592"/>
    </source>
</evidence>
<dbReference type="GO" id="GO:0016747">
    <property type="term" value="F:acyltransferase activity, transferring groups other than amino-acyl groups"/>
    <property type="evidence" value="ECO:0007669"/>
    <property type="project" value="InterPro"/>
</dbReference>
<dbReference type="Proteomes" id="UP001177592">
    <property type="component" value="Plasmid paNv_CAN10"/>
</dbReference>
<dbReference type="GO" id="GO:0016020">
    <property type="term" value="C:membrane"/>
    <property type="evidence" value="ECO:0007669"/>
    <property type="project" value="TreeGrafter"/>
</dbReference>
<feature type="transmembrane region" description="Helical" evidence="1">
    <location>
        <begin position="238"/>
        <end position="258"/>
    </location>
</feature>
<dbReference type="AlphaFoldDB" id="A0A4P7L8G6"/>
<dbReference type="EMBL" id="CP038617">
    <property type="protein sequence ID" value="QBY46188.1"/>
    <property type="molecule type" value="Genomic_DNA"/>
</dbReference>
<dbReference type="KEGG" id="ans:ArsFIN_47990"/>
<dbReference type="Pfam" id="PF01757">
    <property type="entry name" value="Acyl_transf_3"/>
    <property type="match status" value="1"/>
</dbReference>
<evidence type="ECO:0000259" key="2">
    <source>
        <dbReference type="Pfam" id="PF01757"/>
    </source>
</evidence>
<dbReference type="Proteomes" id="UP000295134">
    <property type="component" value="Plasmid pArsFIN5"/>
</dbReference>
<feature type="transmembrane region" description="Helical" evidence="1">
    <location>
        <begin position="129"/>
        <end position="148"/>
    </location>
</feature>
<feature type="transmembrane region" description="Helical" evidence="1">
    <location>
        <begin position="12"/>
        <end position="34"/>
    </location>
</feature>
<keyword evidence="1" id="KW-1133">Transmembrane helix</keyword>
<dbReference type="InterPro" id="IPR002656">
    <property type="entry name" value="Acyl_transf_3_dom"/>
</dbReference>
<geneLocation type="plasmid" evidence="3">
    <name>pArsFIN5</name>
</geneLocation>
<accession>A0A4P7L8G6</accession>
<dbReference type="GeneID" id="39751340"/>
<dbReference type="RefSeq" id="WP_026824042.1">
    <property type="nucleotide sequence ID" value="NZ_CP038617.1"/>
</dbReference>
<feature type="transmembrane region" description="Helical" evidence="1">
    <location>
        <begin position="80"/>
        <end position="97"/>
    </location>
</feature>
<proteinExistence type="predicted"/>
<keyword evidence="1" id="KW-0812">Transmembrane</keyword>
<evidence type="ECO:0000256" key="1">
    <source>
        <dbReference type="SAM" id="Phobius"/>
    </source>
</evidence>
<keyword evidence="3" id="KW-0614">Plasmid</keyword>
<geneLocation type="plasmid" evidence="4 6">
    <name>paNv_CAN10</name>
</geneLocation>
<keyword evidence="1" id="KW-0472">Membrane</keyword>
<reference evidence="3 5" key="1">
    <citation type="submission" date="2019-03" db="EMBL/GenBank/DDBJ databases">
        <title>Long-read sequencing reveals hyperdense prophage content in a complex bacterial symbiont genome.</title>
        <authorList>
            <person name="Frost C.L."/>
            <person name="Siozios S."/>
            <person name="Nadal-Jimenez P."/>
            <person name="Brockhurst M.A."/>
            <person name="King K.C."/>
            <person name="Darby A.C."/>
            <person name="Hurst G.D.D."/>
        </authorList>
    </citation>
    <scope>NUCLEOTIDE SEQUENCE [LARGE SCALE GENOMIC DNA]</scope>
    <source>
        <strain evidence="3 5">FIN</strain>
        <plasmid evidence="3">pArsFIN5</plasmid>
        <plasmid evidence="5">parsfin5</plasmid>
    </source>
</reference>
<organism evidence="3 5">
    <name type="scientific">Arsenophonus nasoniae</name>
    <name type="common">son-killer infecting Nasonia vitripennis</name>
    <dbReference type="NCBI Taxonomy" id="638"/>
    <lineage>
        <taxon>Bacteria</taxon>
        <taxon>Pseudomonadati</taxon>
        <taxon>Pseudomonadota</taxon>
        <taxon>Gammaproteobacteria</taxon>
        <taxon>Enterobacterales</taxon>
        <taxon>Morganellaceae</taxon>
        <taxon>Arsenophonus</taxon>
    </lineage>
</organism>
<feature type="transmembrane region" description="Helical" evidence="1">
    <location>
        <begin position="278"/>
        <end position="296"/>
    </location>
</feature>
<sequence length="341" mass="38738">MVKKRLESIQILRGIAALLVVAQHTLFKCYQYNFIESQNYNILGFGVDLFFIISGFVMCHSTEGKKVSFSVFLKKRVVRILPLYWFLTTLALVIWLINPALVNSSGGKTDIISSFMLIPTSGKFLLQNGWTLSYEILFYAIYSLSILISYTTRNAVVSLVIAVLVLSGLCMKSNIYIDFITNTLLLEFCFGIFIYYAYKIIINHKYRILISLVSVCIGLGVIFLQPKNAFYISTYNRYFYVGIPTCFITLGFIVLWSWCKKIPSIIRCSLNFIGDSSYSLYLSHAFILSPVAMMISSFTDNIVIFFSIILISALIGGAVTFLFVEVRLSNLFNKLLFTPNM</sequence>
<geneLocation type="plasmid" evidence="5">
    <name>parsfin5</name>
</geneLocation>
<feature type="transmembrane region" description="Helical" evidence="1">
    <location>
        <begin position="155"/>
        <end position="177"/>
    </location>
</feature>
<dbReference type="GO" id="GO:0000271">
    <property type="term" value="P:polysaccharide biosynthetic process"/>
    <property type="evidence" value="ECO:0007669"/>
    <property type="project" value="TreeGrafter"/>
</dbReference>
<reference evidence="4" key="2">
    <citation type="submission" date="2023-04" db="EMBL/GenBank/DDBJ databases">
        <title>Genome dynamics across the evolutionary transition to endosymbiosis.</title>
        <authorList>
            <person name="Siozios S."/>
            <person name="Nadal-Jimenez P."/>
            <person name="Azagi T."/>
            <person name="Sprong H."/>
            <person name="Frost C.L."/>
            <person name="Parratt S.R."/>
            <person name="Taylor G."/>
            <person name="Brettell L."/>
            <person name="Lew K.C."/>
            <person name="Croft L."/>
            <person name="King K.C."/>
            <person name="Brockhurst M.A."/>
            <person name="Hypsa V."/>
            <person name="Novakova E."/>
            <person name="Darby A.C."/>
            <person name="Hurst G.D.D."/>
        </authorList>
    </citation>
    <scope>NUCLEOTIDE SEQUENCE</scope>
    <source>
        <strain evidence="4">ANv_CAN</strain>
        <plasmid evidence="4">paNv_CAN10</plasmid>
    </source>
</reference>
<name>A0A4P7L8G6_9GAMM</name>
<dbReference type="EMBL" id="CP123533">
    <property type="protein sequence ID" value="WGM08919.1"/>
    <property type="molecule type" value="Genomic_DNA"/>
</dbReference>
<feature type="transmembrane region" description="Helical" evidence="1">
    <location>
        <begin position="183"/>
        <end position="201"/>
    </location>
</feature>
<feature type="transmembrane region" description="Helical" evidence="1">
    <location>
        <begin position="40"/>
        <end position="59"/>
    </location>
</feature>
<keyword evidence="3" id="KW-0012">Acyltransferase</keyword>
<protein>
    <submittedName>
        <fullName evidence="3 4">Acyltransferase</fullName>
        <ecNumber evidence="4">2.3.-.-</ecNumber>
    </submittedName>
</protein>